<dbReference type="EMBL" id="JBBKYA010000003">
    <property type="protein sequence ID" value="MFD3275852.1"/>
    <property type="molecule type" value="Genomic_DNA"/>
</dbReference>
<feature type="transmembrane region" description="Helical" evidence="6">
    <location>
        <begin position="253"/>
        <end position="274"/>
    </location>
</feature>
<reference evidence="8 9" key="1">
    <citation type="submission" date="2024-03" db="EMBL/GenBank/DDBJ databases">
        <title>Aquirufa genome sequencing.</title>
        <authorList>
            <person name="Pitt A."/>
            <person name="Hahn M.W."/>
        </authorList>
    </citation>
    <scope>NUCLEOTIDE SEQUENCE [LARGE SCALE GENOMIC DNA]</scope>
    <source>
        <strain evidence="8 9">PLAD-142S6K</strain>
    </source>
</reference>
<keyword evidence="9" id="KW-1185">Reference proteome</keyword>
<evidence type="ECO:0000313" key="8">
    <source>
        <dbReference type="EMBL" id="MFD3275852.1"/>
    </source>
</evidence>
<feature type="transmembrane region" description="Helical" evidence="6">
    <location>
        <begin position="156"/>
        <end position="175"/>
    </location>
</feature>
<gene>
    <name evidence="8" type="ORF">SKC38_06405</name>
</gene>
<evidence type="ECO:0000256" key="3">
    <source>
        <dbReference type="ARBA" id="ARBA00022692"/>
    </source>
</evidence>
<feature type="transmembrane region" description="Helical" evidence="6">
    <location>
        <begin position="280"/>
        <end position="298"/>
    </location>
</feature>
<feature type="transmembrane region" description="Helical" evidence="6">
    <location>
        <begin position="125"/>
        <end position="144"/>
    </location>
</feature>
<evidence type="ECO:0000256" key="2">
    <source>
        <dbReference type="ARBA" id="ARBA00007362"/>
    </source>
</evidence>
<evidence type="ECO:0000256" key="4">
    <source>
        <dbReference type="ARBA" id="ARBA00022989"/>
    </source>
</evidence>
<feature type="transmembrane region" description="Helical" evidence="6">
    <location>
        <begin position="227"/>
        <end position="246"/>
    </location>
</feature>
<accession>A0ABW6D6C9</accession>
<dbReference type="PANTHER" id="PTHR32322:SF2">
    <property type="entry name" value="EAMA DOMAIN-CONTAINING PROTEIN"/>
    <property type="match status" value="1"/>
</dbReference>
<keyword evidence="5 6" id="KW-0472">Membrane</keyword>
<evidence type="ECO:0000256" key="5">
    <source>
        <dbReference type="ARBA" id="ARBA00023136"/>
    </source>
</evidence>
<feature type="transmembrane region" description="Helical" evidence="6">
    <location>
        <begin position="12"/>
        <end position="33"/>
    </location>
</feature>
<keyword evidence="3 6" id="KW-0812">Transmembrane</keyword>
<feature type="transmembrane region" description="Helical" evidence="6">
    <location>
        <begin position="187"/>
        <end position="207"/>
    </location>
</feature>
<dbReference type="Proteomes" id="UP001598114">
    <property type="component" value="Unassembled WGS sequence"/>
</dbReference>
<dbReference type="PANTHER" id="PTHR32322">
    <property type="entry name" value="INNER MEMBRANE TRANSPORTER"/>
    <property type="match status" value="1"/>
</dbReference>
<evidence type="ECO:0000256" key="1">
    <source>
        <dbReference type="ARBA" id="ARBA00004141"/>
    </source>
</evidence>
<comment type="subcellular location">
    <subcellularLocation>
        <location evidence="1">Membrane</location>
        <topology evidence="1">Multi-pass membrane protein</topology>
    </subcellularLocation>
</comment>
<organism evidence="8 9">
    <name type="scientific">Aquirufa echingensis</name>
    <dbReference type="NCBI Taxonomy" id="3096516"/>
    <lineage>
        <taxon>Bacteria</taxon>
        <taxon>Pseudomonadati</taxon>
        <taxon>Bacteroidota</taxon>
        <taxon>Cytophagia</taxon>
        <taxon>Cytophagales</taxon>
        <taxon>Flectobacillaceae</taxon>
        <taxon>Aquirufa</taxon>
    </lineage>
</organism>
<evidence type="ECO:0000259" key="7">
    <source>
        <dbReference type="Pfam" id="PF00892"/>
    </source>
</evidence>
<comment type="similarity">
    <text evidence="2">Belongs to the EamA transporter family.</text>
</comment>
<evidence type="ECO:0000256" key="6">
    <source>
        <dbReference type="SAM" id="Phobius"/>
    </source>
</evidence>
<dbReference type="SUPFAM" id="SSF103481">
    <property type="entry name" value="Multidrug resistance efflux transporter EmrE"/>
    <property type="match status" value="2"/>
</dbReference>
<feature type="transmembrane region" description="Helical" evidence="6">
    <location>
        <begin position="73"/>
        <end position="93"/>
    </location>
</feature>
<dbReference type="Pfam" id="PF00892">
    <property type="entry name" value="EamA"/>
    <property type="match status" value="2"/>
</dbReference>
<comment type="caution">
    <text evidence="8">The sequence shown here is derived from an EMBL/GenBank/DDBJ whole genome shotgun (WGS) entry which is preliminary data.</text>
</comment>
<name>A0ABW6D6C9_9BACT</name>
<feature type="domain" description="EamA" evidence="7">
    <location>
        <begin position="17"/>
        <end position="141"/>
    </location>
</feature>
<keyword evidence="4 6" id="KW-1133">Transmembrane helix</keyword>
<feature type="transmembrane region" description="Helical" evidence="6">
    <location>
        <begin position="39"/>
        <end position="61"/>
    </location>
</feature>
<dbReference type="InterPro" id="IPR000620">
    <property type="entry name" value="EamA_dom"/>
</dbReference>
<dbReference type="RefSeq" id="WP_377976144.1">
    <property type="nucleotide sequence ID" value="NZ_JBBKYA010000003.1"/>
</dbReference>
<evidence type="ECO:0000313" key="9">
    <source>
        <dbReference type="Proteomes" id="UP001598114"/>
    </source>
</evidence>
<feature type="domain" description="EamA" evidence="7">
    <location>
        <begin position="158"/>
        <end position="297"/>
    </location>
</feature>
<dbReference type="InterPro" id="IPR050638">
    <property type="entry name" value="AA-Vitamin_Transporters"/>
</dbReference>
<dbReference type="InterPro" id="IPR037185">
    <property type="entry name" value="EmrE-like"/>
</dbReference>
<sequence>MIKQASITPRVMIALGLLYLIWGSTFLSVRILLDYLPPLVITFSRNFTAGFLLLLWSVLGGHWKKMSAKHWRVHLQAGILLISLGNGFMSLAGGIVPSGFSSVFMALGPSLLVLFFWLDGRKPSFRKALATGIGLFGIVALASQKSLAIQGKEQDFLLGIFYLSVAVLAWNIGVFRTQVTGANTYHFTQVCAIQMLFGAFVVSIISYAHGDFQVVNVMELPWKAWSVFFYLALIGSMLGFSLFGYLSKACDATLVATYTYVNPVIALILGNLILDESLSIGLLLASFLILSAVVLITTEKTKTN</sequence>
<feature type="transmembrane region" description="Helical" evidence="6">
    <location>
        <begin position="99"/>
        <end position="118"/>
    </location>
</feature>
<proteinExistence type="inferred from homology"/>
<protein>
    <submittedName>
        <fullName evidence="8">EamA family transporter</fullName>
    </submittedName>
</protein>